<dbReference type="InterPro" id="IPR036162">
    <property type="entry name" value="Resolvase-like_N_sf"/>
</dbReference>
<dbReference type="GO" id="GO:0000150">
    <property type="term" value="F:DNA strand exchange activity"/>
    <property type="evidence" value="ECO:0007669"/>
    <property type="project" value="InterPro"/>
</dbReference>
<sequence length="510" mass="59312">MNVAIYTRVSTEDQKENGFSLQDQQRRLLMHCKSNGKVIVAHYEEECSGKNFDRPKFKKLIVDLKSRNIHIEELWCVRFDRFSRNAYASMQMIEKLKNLGVRLRFIENDLDLTVPENLIAYMLNMVLPQVENERRGLNTIRGMRQALREGRWVWPAPKGYDNNKAAKTIEPNDDAKFILRAFKEVSQNRRPLDHIRKDLVREGFKCSKQTFYNLLRNPLYMGKIRIIAYREEPEELVDGKHSSIVPESLFYQVQDIVNGNVRKKPKQKETDKIFPLRGHLVCNTCGNNLTASRSKGRSRYYNYYHCQNGCKERHPADYAETQFEKLLESIQIPVSVMRLYQRVVKDVFESQEGKREVQVKAKEKELLKLQNNLGRVDDKLATGVLEIEDYNRLTIRIKKGIQEIKNEIDNLNTDQSNFNVYFDQAINLISQLKEHYLMAPVEIKRQIVGSIFPEKLIFTGKNYRIGKLNSVVDLITGKNWLSQRVANKKATISGGLSNLAPPLGLEPRTL</sequence>
<feature type="domain" description="Resolvase/invertase-type recombinase catalytic" evidence="1">
    <location>
        <begin position="2"/>
        <end position="150"/>
    </location>
</feature>
<comment type="caution">
    <text evidence="3">The sequence shown here is derived from an EMBL/GenBank/DDBJ whole genome shotgun (WGS) entry which is preliminary data.</text>
</comment>
<keyword evidence="4" id="KW-1185">Reference proteome</keyword>
<feature type="domain" description="Recombinase" evidence="2">
    <location>
        <begin position="157"/>
        <end position="263"/>
    </location>
</feature>
<dbReference type="EMBL" id="JAPFQP010000001">
    <property type="protein sequence ID" value="MCX2718753.1"/>
    <property type="molecule type" value="Genomic_DNA"/>
</dbReference>
<dbReference type="PANTHER" id="PTHR30461:SF23">
    <property type="entry name" value="DNA RECOMBINASE-RELATED"/>
    <property type="match status" value="1"/>
</dbReference>
<accession>A0AAE3MJV0</accession>
<dbReference type="SMART" id="SM00857">
    <property type="entry name" value="Resolvase"/>
    <property type="match status" value="1"/>
</dbReference>
<dbReference type="AlphaFoldDB" id="A0AAE3MJV0"/>
<dbReference type="InterPro" id="IPR050639">
    <property type="entry name" value="SSR_resolvase"/>
</dbReference>
<dbReference type="Pfam" id="PF07508">
    <property type="entry name" value="Recombinase"/>
    <property type="match status" value="1"/>
</dbReference>
<dbReference type="PROSITE" id="PS51736">
    <property type="entry name" value="RECOMBINASES_3"/>
    <property type="match status" value="1"/>
</dbReference>
<protein>
    <submittedName>
        <fullName evidence="3">Recombinase family protein</fullName>
    </submittedName>
</protein>
<dbReference type="InterPro" id="IPR038109">
    <property type="entry name" value="DNA_bind_recomb_sf"/>
</dbReference>
<evidence type="ECO:0000259" key="1">
    <source>
        <dbReference type="PROSITE" id="PS51736"/>
    </source>
</evidence>
<organism evidence="3 4">
    <name type="scientific">Lentiprolixibacter aurantiacus</name>
    <dbReference type="NCBI Taxonomy" id="2993939"/>
    <lineage>
        <taxon>Bacteria</taxon>
        <taxon>Pseudomonadati</taxon>
        <taxon>Bacteroidota</taxon>
        <taxon>Flavobacteriia</taxon>
        <taxon>Flavobacteriales</taxon>
        <taxon>Flavobacteriaceae</taxon>
        <taxon>Lentiprolixibacter</taxon>
    </lineage>
</organism>
<dbReference type="RefSeq" id="WP_266011020.1">
    <property type="nucleotide sequence ID" value="NZ_JAPFQP010000001.1"/>
</dbReference>
<dbReference type="InterPro" id="IPR006119">
    <property type="entry name" value="Resolv_N"/>
</dbReference>
<evidence type="ECO:0000313" key="3">
    <source>
        <dbReference type="EMBL" id="MCX2718753.1"/>
    </source>
</evidence>
<reference evidence="3" key="1">
    <citation type="submission" date="2022-11" db="EMBL/GenBank/DDBJ databases">
        <title>The characterization of three novel Bacteroidetes species and genomic analysis of their roles in tidal elemental geochemical cycles.</title>
        <authorList>
            <person name="Ma K.-J."/>
        </authorList>
    </citation>
    <scope>NUCLEOTIDE SEQUENCE</scope>
    <source>
        <strain evidence="3">M415</strain>
    </source>
</reference>
<dbReference type="GO" id="GO:0003677">
    <property type="term" value="F:DNA binding"/>
    <property type="evidence" value="ECO:0007669"/>
    <property type="project" value="InterPro"/>
</dbReference>
<dbReference type="CDD" id="cd00338">
    <property type="entry name" value="Ser_Recombinase"/>
    <property type="match status" value="1"/>
</dbReference>
<proteinExistence type="predicted"/>
<dbReference type="PROSITE" id="PS51737">
    <property type="entry name" value="RECOMBINASE_DNA_BIND"/>
    <property type="match status" value="1"/>
</dbReference>
<dbReference type="SUPFAM" id="SSF53041">
    <property type="entry name" value="Resolvase-like"/>
    <property type="match status" value="1"/>
</dbReference>
<evidence type="ECO:0000259" key="2">
    <source>
        <dbReference type="PROSITE" id="PS51737"/>
    </source>
</evidence>
<name>A0AAE3MJV0_9FLAO</name>
<dbReference type="Gene3D" id="3.40.50.1390">
    <property type="entry name" value="Resolvase, N-terminal catalytic domain"/>
    <property type="match status" value="1"/>
</dbReference>
<gene>
    <name evidence="3" type="ORF">OO016_03970</name>
</gene>
<dbReference type="InterPro" id="IPR011109">
    <property type="entry name" value="DNA_bind_recombinase_dom"/>
</dbReference>
<dbReference type="Proteomes" id="UP001207116">
    <property type="component" value="Unassembled WGS sequence"/>
</dbReference>
<dbReference type="PANTHER" id="PTHR30461">
    <property type="entry name" value="DNA-INVERTASE FROM LAMBDOID PROPHAGE"/>
    <property type="match status" value="1"/>
</dbReference>
<evidence type="ECO:0000313" key="4">
    <source>
        <dbReference type="Proteomes" id="UP001207116"/>
    </source>
</evidence>
<dbReference type="Gene3D" id="3.90.1750.20">
    <property type="entry name" value="Putative Large Serine Recombinase, Chain B, Domain 2"/>
    <property type="match status" value="1"/>
</dbReference>
<dbReference type="Pfam" id="PF00239">
    <property type="entry name" value="Resolvase"/>
    <property type="match status" value="1"/>
</dbReference>